<organism evidence="4 5">
    <name type="scientific">Polaribacter sejongensis</name>
    <dbReference type="NCBI Taxonomy" id="985043"/>
    <lineage>
        <taxon>Bacteria</taxon>
        <taxon>Pseudomonadati</taxon>
        <taxon>Bacteroidota</taxon>
        <taxon>Flavobacteriia</taxon>
        <taxon>Flavobacteriales</taxon>
        <taxon>Flavobacteriaceae</taxon>
    </lineage>
</organism>
<name>A0AAJ1QYH1_9FLAO</name>
<comment type="caution">
    <text evidence="4">The sequence shown here is derived from an EMBL/GenBank/DDBJ whole genome shotgun (WGS) entry which is preliminary data.</text>
</comment>
<keyword evidence="1" id="KW-1133">Transmembrane helix</keyword>
<feature type="domain" description="Protein FecR C-terminal" evidence="3">
    <location>
        <begin position="241"/>
        <end position="308"/>
    </location>
</feature>
<gene>
    <name evidence="4" type="ORF">QWY81_13340</name>
</gene>
<dbReference type="RefSeq" id="WP_165733964.1">
    <property type="nucleotide sequence ID" value="NZ_CP103460.1"/>
</dbReference>
<dbReference type="PANTHER" id="PTHR30273:SF2">
    <property type="entry name" value="PROTEIN FECR"/>
    <property type="match status" value="1"/>
</dbReference>
<evidence type="ECO:0000256" key="1">
    <source>
        <dbReference type="SAM" id="Phobius"/>
    </source>
</evidence>
<dbReference type="InterPro" id="IPR012373">
    <property type="entry name" value="Ferrdict_sens_TM"/>
</dbReference>
<dbReference type="GO" id="GO:0016989">
    <property type="term" value="F:sigma factor antagonist activity"/>
    <property type="evidence" value="ECO:0007669"/>
    <property type="project" value="TreeGrafter"/>
</dbReference>
<dbReference type="Pfam" id="PF16344">
    <property type="entry name" value="FecR_C"/>
    <property type="match status" value="1"/>
</dbReference>
<evidence type="ECO:0000259" key="3">
    <source>
        <dbReference type="Pfam" id="PF16344"/>
    </source>
</evidence>
<dbReference type="InterPro" id="IPR032508">
    <property type="entry name" value="FecR_C"/>
</dbReference>
<dbReference type="Pfam" id="PF04773">
    <property type="entry name" value="FecR"/>
    <property type="match status" value="1"/>
</dbReference>
<reference evidence="4 5" key="1">
    <citation type="journal article" date="2014" name="Int. J. Syst. Evol. Microbiol.">
        <title>Complete genome sequence of Corynebacterium casei LMG S-19264T (=DSM 44701T), isolated from a smear-ripened cheese.</title>
        <authorList>
            <consortium name="US DOE Joint Genome Institute (JGI-PGF)"/>
            <person name="Walter F."/>
            <person name="Albersmeier A."/>
            <person name="Kalinowski J."/>
            <person name="Ruckert C."/>
        </authorList>
    </citation>
    <scope>NUCLEOTIDE SEQUENCE [LARGE SCALE GENOMIC DNA]</scope>
    <source>
        <strain evidence="4 5">CECT 8670</strain>
    </source>
</reference>
<evidence type="ECO:0000313" key="5">
    <source>
        <dbReference type="Proteomes" id="UP001228636"/>
    </source>
</evidence>
<dbReference type="PANTHER" id="PTHR30273">
    <property type="entry name" value="PERIPLASMIC SIGNAL SENSOR AND SIGMA FACTOR ACTIVATOR FECR-RELATED"/>
    <property type="match status" value="1"/>
</dbReference>
<keyword evidence="1" id="KW-0812">Transmembrane</keyword>
<proteinExistence type="predicted"/>
<dbReference type="InterPro" id="IPR006860">
    <property type="entry name" value="FecR"/>
</dbReference>
<evidence type="ECO:0000259" key="2">
    <source>
        <dbReference type="Pfam" id="PF04773"/>
    </source>
</evidence>
<accession>A0AAJ1QYH1</accession>
<dbReference type="EMBL" id="JAUFQH010000011">
    <property type="protein sequence ID" value="MDN3620445.1"/>
    <property type="molecule type" value="Genomic_DNA"/>
</dbReference>
<protein>
    <submittedName>
        <fullName evidence="4">FecR family protein</fullName>
    </submittedName>
</protein>
<evidence type="ECO:0000313" key="4">
    <source>
        <dbReference type="EMBL" id="MDN3620445.1"/>
    </source>
</evidence>
<dbReference type="Proteomes" id="UP001228636">
    <property type="component" value="Unassembled WGS sequence"/>
</dbReference>
<dbReference type="Gene3D" id="2.60.120.1440">
    <property type="match status" value="1"/>
</dbReference>
<sequence length="313" mass="36370">MTEQSFKIILKKYQEGTATQKETESVESFFDEMQKGGKNPTDFKHNLSLKNTIYKRIEKNKKTKITWYWAVAASIIILLGFNFYSVSNNKGILFFGNQHKIAQILKETHLNELVKVYLPDGSLVVLNGESSIEYPKNFNDTIRLVKLKGEAFFDVTKNPKKPFVIESGKITTKVLGTSFNIREAENTTEVVVNTGLVNVTSKQQSVFIKPNQKVTYNNKTSKLYKKEVNAEVTNLWWKEEVVLEKIKIEELVIELRKLYKIPFVFKTDNLKEEYFYSLRLSKNETLDNLLERINFINEVKLIKNNNMVEIVKK</sequence>
<feature type="domain" description="FecR protein" evidence="2">
    <location>
        <begin position="108"/>
        <end position="197"/>
    </location>
</feature>
<feature type="transmembrane region" description="Helical" evidence="1">
    <location>
        <begin position="65"/>
        <end position="84"/>
    </location>
</feature>
<keyword evidence="1" id="KW-0472">Membrane</keyword>
<dbReference type="AlphaFoldDB" id="A0AAJ1QYH1"/>